<keyword evidence="8 12" id="KW-0520">NAD</keyword>
<evidence type="ECO:0000256" key="8">
    <source>
        <dbReference type="ARBA" id="ARBA00023027"/>
    </source>
</evidence>
<evidence type="ECO:0000256" key="4">
    <source>
        <dbReference type="ARBA" id="ARBA00012991"/>
    </source>
</evidence>
<dbReference type="GO" id="GO:0050661">
    <property type="term" value="F:NADP binding"/>
    <property type="evidence" value="ECO:0007669"/>
    <property type="project" value="InterPro"/>
</dbReference>
<evidence type="ECO:0000256" key="7">
    <source>
        <dbReference type="ARBA" id="ARBA00023002"/>
    </source>
</evidence>
<name>A0A8K1FE33_PYTOL</name>
<comment type="caution">
    <text evidence="15">The sequence shown here is derived from an EMBL/GenBank/DDBJ whole genome shotgun (WGS) entry which is preliminary data.</text>
</comment>
<evidence type="ECO:0000256" key="11">
    <source>
        <dbReference type="PIRSR" id="PIRSR000103-1"/>
    </source>
</evidence>
<dbReference type="InterPro" id="IPR008927">
    <property type="entry name" value="6-PGluconate_DH-like_C_sf"/>
</dbReference>
<evidence type="ECO:0000256" key="10">
    <source>
        <dbReference type="ARBA" id="ARBA00049197"/>
    </source>
</evidence>
<keyword evidence="9" id="KW-0496">Mitochondrion</keyword>
<comment type="similarity">
    <text evidence="3">Belongs to the HIBADH-related family. 3-hydroxyisobutyrate dehydrogenase subfamily.</text>
</comment>
<feature type="active site" evidence="11">
    <location>
        <position position="198"/>
    </location>
</feature>
<dbReference type="NCBIfam" id="TIGR01692">
    <property type="entry name" value="HIBADH"/>
    <property type="match status" value="1"/>
</dbReference>
<evidence type="ECO:0000259" key="14">
    <source>
        <dbReference type="Pfam" id="PF14833"/>
    </source>
</evidence>
<dbReference type="InterPro" id="IPR011548">
    <property type="entry name" value="HIBADH"/>
</dbReference>
<dbReference type="InterPro" id="IPR029154">
    <property type="entry name" value="HIBADH-like_NADP-bd"/>
</dbReference>
<feature type="domain" description="3-hydroxyisobutyrate dehydrogenase-like NAD-binding" evidence="14">
    <location>
        <begin position="194"/>
        <end position="318"/>
    </location>
</feature>
<evidence type="ECO:0000256" key="12">
    <source>
        <dbReference type="RuleBase" id="RU910714"/>
    </source>
</evidence>
<dbReference type="GO" id="GO:0006574">
    <property type="term" value="P:L-valine catabolic process"/>
    <property type="evidence" value="ECO:0007669"/>
    <property type="project" value="UniProtKB-UniPathway"/>
</dbReference>
<dbReference type="InterPro" id="IPR036291">
    <property type="entry name" value="NAD(P)-bd_dom_sf"/>
</dbReference>
<evidence type="ECO:0000256" key="6">
    <source>
        <dbReference type="ARBA" id="ARBA00022946"/>
    </source>
</evidence>
<gene>
    <name evidence="15" type="ORF">Poli38472_000132</name>
</gene>
<evidence type="ECO:0000256" key="2">
    <source>
        <dbReference type="ARBA" id="ARBA00005109"/>
    </source>
</evidence>
<dbReference type="Pfam" id="PF14833">
    <property type="entry name" value="NAD_binding_11"/>
    <property type="match status" value="1"/>
</dbReference>
<dbReference type="InterPro" id="IPR002204">
    <property type="entry name" value="3-OH-isobutyrate_DH-rel_CS"/>
</dbReference>
<sequence length="323" mass="34626">MTMMTRGLQRVFMRSTAFSTRHFSQSTKETVGIIGLGQMGGHMANNLFAGGKKLVVCDVDPANTKAIASKGATVAKSPREVAEQCDTVITMLPNTGIVEEVYLGKDGLQSVLRPEHFFIDSSTIDAIFTKSLSEKIHAQGARFVDAPVSGGVVGAENATLTFMVGGEKDEFEHVKPLLTHMGKNIVHCGGSSMGQVAKVCNNLALIIQMTSVAEAMNLGVKLGMDPQVLRGIMNTSTSQCWSSTVYHPYPGLMENVPSTNGYKGGFSSSLVKKDLGLGVDAAKNAQVTLPLTYAVHQLYSMIVNEGHGNKDFSYILQFLKGKN</sequence>
<dbReference type="Proteomes" id="UP000794436">
    <property type="component" value="Unassembled WGS sequence"/>
</dbReference>
<dbReference type="Pfam" id="PF03446">
    <property type="entry name" value="NAD_binding_2"/>
    <property type="match status" value="1"/>
</dbReference>
<dbReference type="SUPFAM" id="SSF51735">
    <property type="entry name" value="NAD(P)-binding Rossmann-fold domains"/>
    <property type="match status" value="1"/>
</dbReference>
<dbReference type="PANTHER" id="PTHR22981">
    <property type="entry name" value="3-HYDROXYISOBUTYRATE DEHYDROGENASE-RELATED"/>
    <property type="match status" value="1"/>
</dbReference>
<keyword evidence="6" id="KW-0809">Transit peptide</keyword>
<proteinExistence type="inferred from homology"/>
<protein>
    <recommendedName>
        <fullName evidence="4 12">3-hydroxyisobutyrate dehydrogenase</fullName>
        <shortName evidence="12">HIBADH</shortName>
        <ecNumber evidence="4 12">1.1.1.31</ecNumber>
    </recommendedName>
</protein>
<evidence type="ECO:0000313" key="15">
    <source>
        <dbReference type="EMBL" id="TMW60090.1"/>
    </source>
</evidence>
<keyword evidence="16" id="KW-1185">Reference proteome</keyword>
<dbReference type="PANTHER" id="PTHR22981:SF7">
    <property type="entry name" value="3-HYDROXYISOBUTYRATE DEHYDROGENASE, MITOCHONDRIAL"/>
    <property type="match status" value="1"/>
</dbReference>
<dbReference type="GO" id="GO:0005739">
    <property type="term" value="C:mitochondrion"/>
    <property type="evidence" value="ECO:0007669"/>
    <property type="project" value="UniProtKB-SubCell"/>
</dbReference>
<reference evidence="15" key="1">
    <citation type="submission" date="2019-03" db="EMBL/GenBank/DDBJ databases">
        <title>Long read genome sequence of the mycoparasitic Pythium oligandrum ATCC 38472 isolated from sugarbeet rhizosphere.</title>
        <authorList>
            <person name="Gaulin E."/>
        </authorList>
    </citation>
    <scope>NUCLEOTIDE SEQUENCE</scope>
    <source>
        <strain evidence="15">ATCC 38472_TT</strain>
    </source>
</reference>
<dbReference type="Gene3D" id="1.10.1040.10">
    <property type="entry name" value="N-(1-d-carboxylethyl)-l-norvaline Dehydrogenase, domain 2"/>
    <property type="match status" value="1"/>
</dbReference>
<keyword evidence="5 12" id="KW-0101">Branched-chain amino acid catabolism</keyword>
<dbReference type="OrthoDB" id="435038at2759"/>
<comment type="pathway">
    <text evidence="2 12">Amino-acid degradation; L-valine degradation.</text>
</comment>
<evidence type="ECO:0000259" key="13">
    <source>
        <dbReference type="Pfam" id="PF03446"/>
    </source>
</evidence>
<accession>A0A8K1FE33</accession>
<feature type="domain" description="6-phosphogluconate dehydrogenase NADP-binding" evidence="13">
    <location>
        <begin position="30"/>
        <end position="189"/>
    </location>
</feature>
<evidence type="ECO:0000256" key="3">
    <source>
        <dbReference type="ARBA" id="ARBA00006013"/>
    </source>
</evidence>
<dbReference type="InterPro" id="IPR006115">
    <property type="entry name" value="6PGDH_NADP-bd"/>
</dbReference>
<organism evidence="15 16">
    <name type="scientific">Pythium oligandrum</name>
    <name type="common">Mycoparasitic fungus</name>
    <dbReference type="NCBI Taxonomy" id="41045"/>
    <lineage>
        <taxon>Eukaryota</taxon>
        <taxon>Sar</taxon>
        <taxon>Stramenopiles</taxon>
        <taxon>Oomycota</taxon>
        <taxon>Peronosporomycetes</taxon>
        <taxon>Pythiales</taxon>
        <taxon>Pythiaceae</taxon>
        <taxon>Pythium</taxon>
    </lineage>
</organism>
<dbReference type="GO" id="GO:0008442">
    <property type="term" value="F:3-hydroxyisobutyrate dehydrogenase activity"/>
    <property type="evidence" value="ECO:0007669"/>
    <property type="project" value="UniProtKB-EC"/>
</dbReference>
<dbReference type="InterPro" id="IPR015815">
    <property type="entry name" value="HIBADH-related"/>
</dbReference>
<dbReference type="SUPFAM" id="SSF48179">
    <property type="entry name" value="6-phosphogluconate dehydrogenase C-terminal domain-like"/>
    <property type="match status" value="1"/>
</dbReference>
<dbReference type="UniPathway" id="UPA00362"/>
<dbReference type="InterPro" id="IPR013328">
    <property type="entry name" value="6PGD_dom2"/>
</dbReference>
<comment type="subcellular location">
    <subcellularLocation>
        <location evidence="1">Mitochondrion</location>
    </subcellularLocation>
</comment>
<dbReference type="AlphaFoldDB" id="A0A8K1FE33"/>
<comment type="catalytic activity">
    <reaction evidence="10 12">
        <text>3-hydroxy-2-methylpropanoate + NAD(+) = 2-methyl-3-oxopropanoate + NADH + H(+)</text>
        <dbReference type="Rhea" id="RHEA:17681"/>
        <dbReference type="ChEBI" id="CHEBI:11805"/>
        <dbReference type="ChEBI" id="CHEBI:15378"/>
        <dbReference type="ChEBI" id="CHEBI:57540"/>
        <dbReference type="ChEBI" id="CHEBI:57700"/>
        <dbReference type="ChEBI" id="CHEBI:57945"/>
        <dbReference type="EC" id="1.1.1.31"/>
    </reaction>
</comment>
<dbReference type="EC" id="1.1.1.31" evidence="4 12"/>
<evidence type="ECO:0000256" key="9">
    <source>
        <dbReference type="ARBA" id="ARBA00023128"/>
    </source>
</evidence>
<dbReference type="EMBL" id="SPLM01000108">
    <property type="protein sequence ID" value="TMW60090.1"/>
    <property type="molecule type" value="Genomic_DNA"/>
</dbReference>
<evidence type="ECO:0000256" key="5">
    <source>
        <dbReference type="ARBA" id="ARBA00022456"/>
    </source>
</evidence>
<dbReference type="FunFam" id="1.10.1040.10:FF:000006">
    <property type="entry name" value="3-hydroxyisobutyrate dehydrogenase"/>
    <property type="match status" value="1"/>
</dbReference>
<evidence type="ECO:0000313" key="16">
    <source>
        <dbReference type="Proteomes" id="UP000794436"/>
    </source>
</evidence>
<dbReference type="FunFam" id="3.40.50.720:FF:000119">
    <property type="entry name" value="3-hydroxyisobutyrate dehydrogenase"/>
    <property type="match status" value="1"/>
</dbReference>
<keyword evidence="7 12" id="KW-0560">Oxidoreductase</keyword>
<evidence type="ECO:0000256" key="1">
    <source>
        <dbReference type="ARBA" id="ARBA00004173"/>
    </source>
</evidence>
<dbReference type="Gene3D" id="3.40.50.720">
    <property type="entry name" value="NAD(P)-binding Rossmann-like Domain"/>
    <property type="match status" value="1"/>
</dbReference>
<dbReference type="PROSITE" id="PS00895">
    <property type="entry name" value="3_HYDROXYISOBUT_DH"/>
    <property type="match status" value="1"/>
</dbReference>
<dbReference type="PIRSF" id="PIRSF000103">
    <property type="entry name" value="HIBADH"/>
    <property type="match status" value="1"/>
</dbReference>
<dbReference type="GO" id="GO:0051287">
    <property type="term" value="F:NAD binding"/>
    <property type="evidence" value="ECO:0007669"/>
    <property type="project" value="InterPro"/>
</dbReference>